<keyword evidence="9" id="KW-1185">Reference proteome</keyword>
<sequence length="179" mass="19724">MSPAPAAAEADLVARARARDAVAFAELARRARTQIFATCMSITGNHHDAEDALQEALTAAWQHIGAFDGRSRFSTWLHRIAANVSIDIVRRRRRVVPEDQSEWELPAPGSSIGDRVADGDAVQRALAGLPDDFREALVLFEIGGLSYRELAEHQQVPVQTIKSRLFRARSMMRRGLAGP</sequence>
<dbReference type="CDD" id="cd06171">
    <property type="entry name" value="Sigma70_r4"/>
    <property type="match status" value="1"/>
</dbReference>
<dbReference type="STRING" id="1437874.CSPHI_02010"/>
<dbReference type="NCBIfam" id="TIGR02937">
    <property type="entry name" value="sigma70-ECF"/>
    <property type="match status" value="1"/>
</dbReference>
<evidence type="ECO:0000313" key="9">
    <source>
        <dbReference type="Proteomes" id="UP000185469"/>
    </source>
</evidence>
<protein>
    <recommendedName>
        <fullName evidence="10">RNA polymerase sigma factor</fullName>
    </recommendedName>
</protein>
<evidence type="ECO:0000259" key="6">
    <source>
        <dbReference type="Pfam" id="PF04542"/>
    </source>
</evidence>
<dbReference type="Proteomes" id="UP000185469">
    <property type="component" value="Chromosome"/>
</dbReference>
<dbReference type="InterPro" id="IPR007627">
    <property type="entry name" value="RNA_pol_sigma70_r2"/>
</dbReference>
<dbReference type="InterPro" id="IPR013249">
    <property type="entry name" value="RNA_pol_sigma70_r4_t2"/>
</dbReference>
<comment type="similarity">
    <text evidence="1">Belongs to the sigma-70 factor family. ECF subfamily.</text>
</comment>
<proteinExistence type="inferred from homology"/>
<dbReference type="InterPro" id="IPR013324">
    <property type="entry name" value="RNA_pol_sigma_r3/r4-like"/>
</dbReference>
<evidence type="ECO:0000256" key="3">
    <source>
        <dbReference type="ARBA" id="ARBA00023082"/>
    </source>
</evidence>
<dbReference type="Gene3D" id="1.10.1740.10">
    <property type="match status" value="1"/>
</dbReference>
<dbReference type="AlphaFoldDB" id="A0A1L7CW26"/>
<dbReference type="PANTHER" id="PTHR43133">
    <property type="entry name" value="RNA POLYMERASE ECF-TYPE SIGMA FACTO"/>
    <property type="match status" value="1"/>
</dbReference>
<evidence type="ECO:0000256" key="1">
    <source>
        <dbReference type="ARBA" id="ARBA00010641"/>
    </source>
</evidence>
<dbReference type="GO" id="GO:0003677">
    <property type="term" value="F:DNA binding"/>
    <property type="evidence" value="ECO:0007669"/>
    <property type="project" value="UniProtKB-KW"/>
</dbReference>
<dbReference type="KEGG" id="csph:CSPHI_02010"/>
<evidence type="ECO:0000313" key="8">
    <source>
        <dbReference type="EMBL" id="APT90053.1"/>
    </source>
</evidence>
<keyword evidence="5" id="KW-0804">Transcription</keyword>
<dbReference type="InterPro" id="IPR013325">
    <property type="entry name" value="RNA_pol_sigma_r2"/>
</dbReference>
<evidence type="ECO:0000256" key="5">
    <source>
        <dbReference type="ARBA" id="ARBA00023163"/>
    </source>
</evidence>
<dbReference type="Pfam" id="PF04542">
    <property type="entry name" value="Sigma70_r2"/>
    <property type="match status" value="1"/>
</dbReference>
<dbReference type="InterPro" id="IPR039425">
    <property type="entry name" value="RNA_pol_sigma-70-like"/>
</dbReference>
<feature type="domain" description="RNA polymerase sigma factor 70 region 4 type 2" evidence="7">
    <location>
        <begin position="121"/>
        <end position="171"/>
    </location>
</feature>
<reference evidence="8 9" key="1">
    <citation type="submission" date="2014-08" db="EMBL/GenBank/DDBJ databases">
        <title>Complete genome sequence of Corynebacterium sphenisci CECT 5990(T) (=DSM 44792(T)), isolated from healthy wild penguins.</title>
        <authorList>
            <person name="Ruckert C."/>
            <person name="Albersmeier A."/>
            <person name="Winkler A."/>
            <person name="Kalinowski J."/>
        </authorList>
    </citation>
    <scope>NUCLEOTIDE SEQUENCE [LARGE SCALE GENOMIC DNA]</scope>
    <source>
        <strain evidence="8 9">DSM 44792</strain>
    </source>
</reference>
<evidence type="ECO:0000259" key="7">
    <source>
        <dbReference type="Pfam" id="PF08281"/>
    </source>
</evidence>
<dbReference type="InterPro" id="IPR014284">
    <property type="entry name" value="RNA_pol_sigma-70_dom"/>
</dbReference>
<dbReference type="InterPro" id="IPR036388">
    <property type="entry name" value="WH-like_DNA-bd_sf"/>
</dbReference>
<organism evidence="8 9">
    <name type="scientific">Corynebacterium sphenisci DSM 44792</name>
    <dbReference type="NCBI Taxonomy" id="1437874"/>
    <lineage>
        <taxon>Bacteria</taxon>
        <taxon>Bacillati</taxon>
        <taxon>Actinomycetota</taxon>
        <taxon>Actinomycetes</taxon>
        <taxon>Mycobacteriales</taxon>
        <taxon>Corynebacteriaceae</taxon>
        <taxon>Corynebacterium</taxon>
    </lineage>
</organism>
<dbReference type="SUPFAM" id="SSF88946">
    <property type="entry name" value="Sigma2 domain of RNA polymerase sigma factors"/>
    <property type="match status" value="1"/>
</dbReference>
<dbReference type="GO" id="GO:0016987">
    <property type="term" value="F:sigma factor activity"/>
    <property type="evidence" value="ECO:0007669"/>
    <property type="project" value="UniProtKB-KW"/>
</dbReference>
<dbReference type="Gene3D" id="1.10.10.10">
    <property type="entry name" value="Winged helix-like DNA-binding domain superfamily/Winged helix DNA-binding domain"/>
    <property type="match status" value="1"/>
</dbReference>
<gene>
    <name evidence="8" type="ORF">CSPHI_02010</name>
</gene>
<feature type="domain" description="RNA polymerase sigma-70 region 2" evidence="6">
    <location>
        <begin position="28"/>
        <end position="94"/>
    </location>
</feature>
<dbReference type="RefSeq" id="WP_211274674.1">
    <property type="nucleotide sequence ID" value="NZ_CP009248.1"/>
</dbReference>
<accession>A0A1L7CW26</accession>
<evidence type="ECO:0000256" key="4">
    <source>
        <dbReference type="ARBA" id="ARBA00023125"/>
    </source>
</evidence>
<keyword evidence="4" id="KW-0238">DNA-binding</keyword>
<keyword evidence="3" id="KW-0731">Sigma factor</keyword>
<dbReference type="PANTHER" id="PTHR43133:SF8">
    <property type="entry name" value="RNA POLYMERASE SIGMA FACTOR HI_1459-RELATED"/>
    <property type="match status" value="1"/>
</dbReference>
<dbReference type="Pfam" id="PF08281">
    <property type="entry name" value="Sigma70_r4_2"/>
    <property type="match status" value="1"/>
</dbReference>
<keyword evidence="2" id="KW-0805">Transcription regulation</keyword>
<evidence type="ECO:0008006" key="10">
    <source>
        <dbReference type="Google" id="ProtNLM"/>
    </source>
</evidence>
<evidence type="ECO:0000256" key="2">
    <source>
        <dbReference type="ARBA" id="ARBA00023015"/>
    </source>
</evidence>
<dbReference type="GO" id="GO:0006352">
    <property type="term" value="P:DNA-templated transcription initiation"/>
    <property type="evidence" value="ECO:0007669"/>
    <property type="project" value="InterPro"/>
</dbReference>
<dbReference type="SUPFAM" id="SSF88659">
    <property type="entry name" value="Sigma3 and sigma4 domains of RNA polymerase sigma factors"/>
    <property type="match status" value="1"/>
</dbReference>
<name>A0A1L7CW26_9CORY</name>
<dbReference type="EMBL" id="CP009248">
    <property type="protein sequence ID" value="APT90053.1"/>
    <property type="molecule type" value="Genomic_DNA"/>
</dbReference>